<name>A0A0N4WD38_HAEPC</name>
<dbReference type="Proteomes" id="UP000268014">
    <property type="component" value="Unassembled WGS sequence"/>
</dbReference>
<evidence type="ECO:0000256" key="1">
    <source>
        <dbReference type="SAM" id="Phobius"/>
    </source>
</evidence>
<sequence>MRLFIDIYEVLSRSRFQLYQIAPDHIFYVEDDEIKDIRELNKARLIIAKQLEEQRLANATVGNRTSFSVKILHSLWRNCPFVWSEFFLFSLSGVLLGIFLKRSWIRLSR</sequence>
<keyword evidence="1" id="KW-0472">Membrane</keyword>
<reference evidence="2 3" key="2">
    <citation type="submission" date="2018-11" db="EMBL/GenBank/DDBJ databases">
        <authorList>
            <consortium name="Pathogen Informatics"/>
        </authorList>
    </citation>
    <scope>NUCLEOTIDE SEQUENCE [LARGE SCALE GENOMIC DNA]</scope>
    <source>
        <strain evidence="2 3">MHpl1</strain>
    </source>
</reference>
<keyword evidence="1" id="KW-0812">Transmembrane</keyword>
<organism evidence="4">
    <name type="scientific">Haemonchus placei</name>
    <name type="common">Barber's pole worm</name>
    <dbReference type="NCBI Taxonomy" id="6290"/>
    <lineage>
        <taxon>Eukaryota</taxon>
        <taxon>Metazoa</taxon>
        <taxon>Ecdysozoa</taxon>
        <taxon>Nematoda</taxon>
        <taxon>Chromadorea</taxon>
        <taxon>Rhabditida</taxon>
        <taxon>Rhabditina</taxon>
        <taxon>Rhabditomorpha</taxon>
        <taxon>Strongyloidea</taxon>
        <taxon>Trichostrongylidae</taxon>
        <taxon>Haemonchus</taxon>
    </lineage>
</organism>
<evidence type="ECO:0000313" key="3">
    <source>
        <dbReference type="Proteomes" id="UP000268014"/>
    </source>
</evidence>
<feature type="transmembrane region" description="Helical" evidence="1">
    <location>
        <begin position="81"/>
        <end position="100"/>
    </location>
</feature>
<keyword evidence="1" id="KW-1133">Transmembrane helix</keyword>
<dbReference type="WBParaSite" id="HPLM_0000847401-mRNA-1">
    <property type="protein sequence ID" value="HPLM_0000847401-mRNA-1"/>
    <property type="gene ID" value="HPLM_0000847401"/>
</dbReference>
<evidence type="ECO:0000313" key="4">
    <source>
        <dbReference type="WBParaSite" id="HPLM_0000847401-mRNA-1"/>
    </source>
</evidence>
<keyword evidence="3" id="KW-1185">Reference proteome</keyword>
<proteinExistence type="predicted"/>
<dbReference type="AlphaFoldDB" id="A0A0N4WD38"/>
<protein>
    <submittedName>
        <fullName evidence="2 4">Uncharacterized protein</fullName>
    </submittedName>
</protein>
<evidence type="ECO:0000313" key="2">
    <source>
        <dbReference type="EMBL" id="VDO34935.1"/>
    </source>
</evidence>
<dbReference type="EMBL" id="UZAF01016866">
    <property type="protein sequence ID" value="VDO34935.1"/>
    <property type="molecule type" value="Genomic_DNA"/>
</dbReference>
<gene>
    <name evidence="2" type="ORF">HPLM_LOCUS8466</name>
</gene>
<accession>A0A0N4WD38</accession>
<reference evidence="4" key="1">
    <citation type="submission" date="2017-02" db="UniProtKB">
        <authorList>
            <consortium name="WormBaseParasite"/>
        </authorList>
    </citation>
    <scope>IDENTIFICATION</scope>
</reference>